<gene>
    <name evidence="1" type="ORF">B6N60_02104</name>
</gene>
<dbReference type="Proteomes" id="UP000683511">
    <property type="component" value="Chromosome"/>
</dbReference>
<reference evidence="1" key="1">
    <citation type="submission" date="2017-04" db="EMBL/GenBank/DDBJ databases">
        <title>Genome deletions in a multicellular cyanobacterial endosymbiont for morphological adaptation in marine diatoms.</title>
        <authorList>
            <person name="Wang Y."/>
            <person name="Gao H."/>
            <person name="Li R."/>
            <person name="Xu X."/>
        </authorList>
    </citation>
    <scope>NUCLEOTIDE SEQUENCE</scope>
    <source>
        <strain evidence="1">FACHB 800</strain>
    </source>
</reference>
<accession>A0A975Y4Q1</accession>
<evidence type="ECO:0000313" key="2">
    <source>
        <dbReference type="Proteomes" id="UP000683511"/>
    </source>
</evidence>
<protein>
    <submittedName>
        <fullName evidence="1">Uncharacterized protein</fullName>
    </submittedName>
</protein>
<evidence type="ECO:0000313" key="1">
    <source>
        <dbReference type="EMBL" id="QXE23414.1"/>
    </source>
</evidence>
<dbReference type="EMBL" id="CP021056">
    <property type="protein sequence ID" value="QXE23414.1"/>
    <property type="molecule type" value="Genomic_DNA"/>
</dbReference>
<keyword evidence="2" id="KW-1185">Reference proteome</keyword>
<dbReference type="KEGG" id="rsin:B6N60_02104"/>
<proteinExistence type="predicted"/>
<sequence>MRKRPQKRSLLSSILAMTLLLSNAGLFMAFGWMSVLFIFKPEKVIWVNKYLPTWAQIPLNNNDRPYTLSEIQILLTQQQRTPGEILYLDDEQNNLFLLPIFQARPNCQSNCQFLVELRIYQRTEDENFQSQPDTYYRLASQLPITGPTVSVLETGVDETPSESDSPVHLPLTQVKAFADPTLSSGFWFHVWGETQHKDKPFSYGQIVHYNPSRSSLQQLLTWTNPNGKLPQWQQVTGSKVKELVIDQTVDLEPQLQVYQIKSSQLVANSLQLEAINIKKPALPAFAFQQSLFLARNGLWSPALAWLETFQKQQKNPLPPAAQAQIDFIRLHSQFTKTHANQTWANPSQQVLADLIDGRWEKAIQVFAASSNNAQEIATLLKADQGRLWNRATAALRVNPTRRSVLGWLTLILAAQRGEERAKSWLQSQPNVNPTTLLYIHSLLANLYGETTNTEFSSHSSQIVGGVKQVSQVNENDWLPLDTATNLTLTDNQVWYEIDVSSFYDGKSWLNYPFTKLNLTSIKSSKLLANILGLSSQSSIQIVVWLENGEQQITTNATIKAFQLQGGGLRLLAAGPLIPQIQDTSLYPQPLALTTTALEWVQPSPITIKEVSQQDTGKVQNILSTVWRSLQESGEITTQSVPSFSEMATLMWDWPVQLIDLTGDGQQEIVLTISASAIASLQQSAGDVSEAVDGEVRPRTLIFSDRGKVIYSDLAPKSQQVLIAIAQLAEGQSLALLVEDAHRYSLKRWSSNKGLFE</sequence>
<name>A0A975Y4Q1_9NOST</name>
<organism evidence="1 2">
    <name type="scientific">Richelia sinica FACHB-800</name>
    <dbReference type="NCBI Taxonomy" id="1357546"/>
    <lineage>
        <taxon>Bacteria</taxon>
        <taxon>Bacillati</taxon>
        <taxon>Cyanobacteriota</taxon>
        <taxon>Cyanophyceae</taxon>
        <taxon>Nostocales</taxon>
        <taxon>Nostocaceae</taxon>
        <taxon>Richelia</taxon>
    </lineage>
</organism>
<dbReference type="AlphaFoldDB" id="A0A975Y4Q1"/>
<dbReference type="RefSeq" id="WP_313948769.1">
    <property type="nucleotide sequence ID" value="NZ_CP021056.1"/>
</dbReference>